<keyword evidence="3" id="KW-1185">Reference proteome</keyword>
<comment type="caution">
    <text evidence="2">The sequence shown here is derived from an EMBL/GenBank/DDBJ whole genome shotgun (WGS) entry which is preliminary data.</text>
</comment>
<dbReference type="EMBL" id="PQVF01000007">
    <property type="protein sequence ID" value="POY36432.1"/>
    <property type="molecule type" value="Genomic_DNA"/>
</dbReference>
<dbReference type="Pfam" id="PF14376">
    <property type="entry name" value="Haem_bd"/>
    <property type="match status" value="1"/>
</dbReference>
<organism evidence="2 3">
    <name type="scientific">Solitalea longa</name>
    <dbReference type="NCBI Taxonomy" id="2079460"/>
    <lineage>
        <taxon>Bacteria</taxon>
        <taxon>Pseudomonadati</taxon>
        <taxon>Bacteroidota</taxon>
        <taxon>Sphingobacteriia</taxon>
        <taxon>Sphingobacteriales</taxon>
        <taxon>Sphingobacteriaceae</taxon>
        <taxon>Solitalea</taxon>
    </lineage>
</organism>
<dbReference type="InterPro" id="IPR025992">
    <property type="entry name" value="Haem-bd"/>
</dbReference>
<dbReference type="SMART" id="SM01235">
    <property type="entry name" value="Haem_bd"/>
    <property type="match status" value="1"/>
</dbReference>
<feature type="domain" description="Haem-binding" evidence="1">
    <location>
        <begin position="12"/>
        <end position="147"/>
    </location>
</feature>
<dbReference type="RefSeq" id="WP_103789349.1">
    <property type="nucleotide sequence ID" value="NZ_PQVF01000007.1"/>
</dbReference>
<reference evidence="2 3" key="1">
    <citation type="submission" date="2018-01" db="EMBL/GenBank/DDBJ databases">
        <authorList>
            <person name="Gaut B.S."/>
            <person name="Morton B.R."/>
            <person name="Clegg M.T."/>
            <person name="Duvall M.R."/>
        </authorList>
    </citation>
    <scope>NUCLEOTIDE SEQUENCE [LARGE SCALE GENOMIC DNA]</scope>
    <source>
        <strain evidence="2 3">HR-AV</strain>
    </source>
</reference>
<evidence type="ECO:0000313" key="3">
    <source>
        <dbReference type="Proteomes" id="UP000236893"/>
    </source>
</evidence>
<dbReference type="AlphaFoldDB" id="A0A2S5A2D0"/>
<gene>
    <name evidence="2" type="ORF">C3K47_11855</name>
</gene>
<sequence length="154" mass="17609">MSLGRKIVLALLFVFIGIQFIQPARNKSGQVLPTDITKMYNLPENVQVVLKNACYDCHSNNTNYQWYATIQPVGWWLASHIKKGKADLNFNEFGNYSKRKQQSKLKAIANSVKDKTMPLPAYALIHKNAKLSKEDKILLLNWVENLKDSLSQEN</sequence>
<evidence type="ECO:0000313" key="2">
    <source>
        <dbReference type="EMBL" id="POY36432.1"/>
    </source>
</evidence>
<protein>
    <submittedName>
        <fullName evidence="2">Cytochrome C</fullName>
    </submittedName>
</protein>
<proteinExistence type="predicted"/>
<evidence type="ECO:0000259" key="1">
    <source>
        <dbReference type="SMART" id="SM01235"/>
    </source>
</evidence>
<accession>A0A2S5A2D0</accession>
<dbReference type="OrthoDB" id="196738at2"/>
<name>A0A2S5A2D0_9SPHI</name>
<dbReference type="Proteomes" id="UP000236893">
    <property type="component" value="Unassembled WGS sequence"/>
</dbReference>